<dbReference type="STRING" id="200361.A0A453GJU1"/>
<keyword evidence="1" id="KW-0677">Repeat</keyword>
<feature type="transmembrane region" description="Helical" evidence="4">
    <location>
        <begin position="36"/>
        <end position="55"/>
    </location>
</feature>
<keyword evidence="9" id="KW-1185">Reference proteome</keyword>
<dbReference type="EnsemblPlants" id="AET3Gv21053300.2">
    <property type="protein sequence ID" value="AET3Gv21053300.2"/>
    <property type="gene ID" value="AET3Gv21053300"/>
</dbReference>
<dbReference type="Pfam" id="PF23598">
    <property type="entry name" value="LRR_14"/>
    <property type="match status" value="1"/>
</dbReference>
<dbReference type="GO" id="GO:0043531">
    <property type="term" value="F:ADP binding"/>
    <property type="evidence" value="ECO:0007669"/>
    <property type="project" value="InterPro"/>
</dbReference>
<keyword evidence="4" id="KW-1133">Transmembrane helix</keyword>
<reference evidence="9" key="2">
    <citation type="journal article" date="2017" name="Nat. Plants">
        <title>The Aegilops tauschii genome reveals multiple impacts of transposons.</title>
        <authorList>
            <person name="Zhao G."/>
            <person name="Zou C."/>
            <person name="Li K."/>
            <person name="Wang K."/>
            <person name="Li T."/>
            <person name="Gao L."/>
            <person name="Zhang X."/>
            <person name="Wang H."/>
            <person name="Yang Z."/>
            <person name="Liu X."/>
            <person name="Jiang W."/>
            <person name="Mao L."/>
            <person name="Kong X."/>
            <person name="Jiao Y."/>
            <person name="Jia J."/>
        </authorList>
    </citation>
    <scope>NUCLEOTIDE SEQUENCE [LARGE SCALE GENOMIC DNA]</scope>
    <source>
        <strain evidence="9">cv. AL8/78</strain>
    </source>
</reference>
<name>A0A453GJU1_AEGTS</name>
<dbReference type="InterPro" id="IPR032675">
    <property type="entry name" value="LRR_dom_sf"/>
</dbReference>
<dbReference type="Pfam" id="PF00931">
    <property type="entry name" value="NB-ARC"/>
    <property type="match status" value="1"/>
</dbReference>
<evidence type="ECO:0000256" key="3">
    <source>
        <dbReference type="SAM" id="MobiDB-lite"/>
    </source>
</evidence>
<evidence type="ECO:0000256" key="1">
    <source>
        <dbReference type="ARBA" id="ARBA00022737"/>
    </source>
</evidence>
<protein>
    <submittedName>
        <fullName evidence="8">Uncharacterized protein</fullName>
    </submittedName>
</protein>
<dbReference type="InterPro" id="IPR055414">
    <property type="entry name" value="LRR_R13L4/SHOC2-like"/>
</dbReference>
<accession>A0A453GJU1</accession>
<reference evidence="9" key="1">
    <citation type="journal article" date="2014" name="Science">
        <title>Ancient hybridizations among the ancestral genomes of bread wheat.</title>
        <authorList>
            <consortium name="International Wheat Genome Sequencing Consortium,"/>
            <person name="Marcussen T."/>
            <person name="Sandve S.R."/>
            <person name="Heier L."/>
            <person name="Spannagl M."/>
            <person name="Pfeifer M."/>
            <person name="Jakobsen K.S."/>
            <person name="Wulff B.B."/>
            <person name="Steuernagel B."/>
            <person name="Mayer K.F."/>
            <person name="Olsen O.A."/>
        </authorList>
    </citation>
    <scope>NUCLEOTIDE SEQUENCE [LARGE SCALE GENOMIC DNA]</scope>
    <source>
        <strain evidence="9">cv. AL8/78</strain>
    </source>
</reference>
<proteinExistence type="predicted"/>
<feature type="domain" description="Disease resistance R13L4/SHOC-2-like LRR" evidence="7">
    <location>
        <begin position="1051"/>
        <end position="1202"/>
    </location>
</feature>
<dbReference type="InterPro" id="IPR044974">
    <property type="entry name" value="Disease_R_plants"/>
</dbReference>
<dbReference type="OrthoDB" id="10503295at2759"/>
<dbReference type="KEGG" id="ats:123497452"/>
<dbReference type="InterPro" id="IPR027417">
    <property type="entry name" value="P-loop_NTPase"/>
</dbReference>
<feature type="transmembrane region" description="Helical" evidence="4">
    <location>
        <begin position="67"/>
        <end position="86"/>
    </location>
</feature>
<feature type="transmembrane region" description="Helical" evidence="4">
    <location>
        <begin position="321"/>
        <end position="341"/>
    </location>
</feature>
<dbReference type="SUPFAM" id="SSF52540">
    <property type="entry name" value="P-loop containing nucleoside triphosphate hydrolases"/>
    <property type="match status" value="1"/>
</dbReference>
<evidence type="ECO:0000256" key="4">
    <source>
        <dbReference type="SAM" id="Phobius"/>
    </source>
</evidence>
<sequence length="1314" mass="148239">MAERETEEIIGDTYQEHDQGYDELMPHNPVKLLHKYHLLLLILAFGTSVILQAVLRSEGMVGFKTALADFNILLFVMGLMNSLVWMCSRKSIFAGLETYFRAAAVVLEDYVLLTTLNKRYIEMVTIPLMIFAFIAALWFTLPVPKLGTQNEYRSGEISLEKEKESSYQSEENLLKKDAQSQYQSKEVPLEENTQTKDQNEEVRLEGYTQSEYESGEISLEKDHLPSMHREYQSEDSLLKKDTQGEKQSEEVNREEDTQSQYQSEEVPLEENTQTEDQNGSGEDPVEKCTQWELMKVAMVPHFIQLSLGVWFQSKGQLEDGIFIVSNFLLFFSSALCALTVMMASPPIGLNPGVVVQVLPVMHKTSIIMLMMTAHAMAAEWLREDIVFVCVPELAALLAWFNVYLCHPEHGVSIKVATSRRSCVIVLGSVGAILICLASFYAEDRIILTSMLRRVLCIASCSSALCYLHLWLLHQWPASTPDSNGLVHLLKFCSEISLYVAASMLCFDQQILHESMAAAHFMFTSRLMQHLLLILWENVEDLLLDFEEKMQEPWREAFGSILAIVLTLLAIYTENIPGVKWNQHLQIKNKRRPRLTPDISMLQGRVDVVDKSFNKLMPQDIIVSLDLPFIRVTLNGIVYWLHRFSEHADANNVDVATAHNQGIKEWFEQASQHHDAELIHEVQSGFDKVTDEVTEHILPPDANPQLTGLYTDSCSLDEQRKYYLQKMMAGAGTERREVVCIFPMDDLEKTELAFEVCERIKGKFSCHVSVSAGWKPDMPKLIMNMIKQVDSQHIGTGDAGDVDQLTKSLKQLLQNHSYLVMIDDLRSTDQWMAMESCFPENNLGSRIIITTRIEDAAKAGGPVPVEAEVETLFSRKVSGSMSGVFDNKPQTKDACERSGLQRVELEQMKQFIKVTYNSLSPDLRACLLYLSIFPANHEIDIERLVRLWLANGFIRRRENHSMEDTAGCHIHELIARKLIKPSQWSHDGTPRSCTVHRVIHEFIVWQATKNKFVCLIHAEQRGASLSPSNPAVRWLSLQNSTKLDIGADLSYVRSVTVLGKASALPPQTKLSSKRLRVLDLEGCEGAVLLDGLWELLHLRYLSLRGTDISELPEKIAELIYLQTLDVRSTKVKELPPSIVGLENLMHLLAGNAKLPHEISKMKALVTLSCANNRSWGSSASVLKELGEIANLRELELFCEVTQSSGDKKHMPDDEKQVVFMRDGFQTLNKLHIQGSFPSLSFKIGALPNVQVLELNFEKGHPEESAGVSGIEHLLSLEHVLLEFSHHGGGTTATYAAVKEAAKIHPNKHLKVTICS</sequence>
<dbReference type="PANTHER" id="PTHR23155:SF1235">
    <property type="entry name" value="OS01G0335700 PROTEIN"/>
    <property type="match status" value="1"/>
</dbReference>
<dbReference type="Gene3D" id="1.10.10.10">
    <property type="entry name" value="Winged helix-like DNA-binding domain superfamily/Winged helix DNA-binding domain"/>
    <property type="match status" value="1"/>
</dbReference>
<reference evidence="8" key="5">
    <citation type="journal article" date="2021" name="G3 (Bethesda)">
        <title>Aegilops tauschii genome assembly Aet v5.0 features greater sequence contiguity and improved annotation.</title>
        <authorList>
            <person name="Wang L."/>
            <person name="Zhu T."/>
            <person name="Rodriguez J.C."/>
            <person name="Deal K.R."/>
            <person name="Dubcovsky J."/>
            <person name="McGuire P.E."/>
            <person name="Lux T."/>
            <person name="Spannagl M."/>
            <person name="Mayer K.F.X."/>
            <person name="Baldrich P."/>
            <person name="Meyers B.C."/>
            <person name="Huo N."/>
            <person name="Gu Y.Q."/>
            <person name="Zhou H."/>
            <person name="Devos K.M."/>
            <person name="Bennetzen J.L."/>
            <person name="Unver T."/>
            <person name="Budak H."/>
            <person name="Gulick P.J."/>
            <person name="Galiba G."/>
            <person name="Kalapos B."/>
            <person name="Nelson D.R."/>
            <person name="Li P."/>
            <person name="You F.M."/>
            <person name="Luo M.C."/>
            <person name="Dvorak J."/>
        </authorList>
    </citation>
    <scope>NUCLEOTIDE SEQUENCE [LARGE SCALE GENOMIC DNA]</scope>
    <source>
        <strain evidence="8">cv. AL8/78</strain>
    </source>
</reference>
<reference evidence="8" key="4">
    <citation type="submission" date="2019-03" db="UniProtKB">
        <authorList>
            <consortium name="EnsemblPlants"/>
        </authorList>
    </citation>
    <scope>IDENTIFICATION</scope>
</reference>
<keyword evidence="4" id="KW-0472">Membrane</keyword>
<dbReference type="InterPro" id="IPR058922">
    <property type="entry name" value="WHD_DRP"/>
</dbReference>
<dbReference type="SUPFAM" id="SSF52047">
    <property type="entry name" value="RNI-like"/>
    <property type="match status" value="1"/>
</dbReference>
<dbReference type="RefSeq" id="XP_045089804.1">
    <property type="nucleotide sequence ID" value="XM_045233869.1"/>
</dbReference>
<feature type="compositionally biased region" description="Basic and acidic residues" evidence="3">
    <location>
        <begin position="218"/>
        <end position="256"/>
    </location>
</feature>
<evidence type="ECO:0000259" key="5">
    <source>
        <dbReference type="Pfam" id="PF00931"/>
    </source>
</evidence>
<evidence type="ECO:0000256" key="2">
    <source>
        <dbReference type="ARBA" id="ARBA00022821"/>
    </source>
</evidence>
<dbReference type="GeneID" id="123497452"/>
<dbReference type="Pfam" id="PF23559">
    <property type="entry name" value="WHD_DRP"/>
    <property type="match status" value="1"/>
</dbReference>
<feature type="transmembrane region" description="Helical" evidence="4">
    <location>
        <begin position="120"/>
        <end position="141"/>
    </location>
</feature>
<dbReference type="Proteomes" id="UP000015105">
    <property type="component" value="Chromosome 3D"/>
</dbReference>
<feature type="domain" description="Disease resistance protein winged helix" evidence="6">
    <location>
        <begin position="931"/>
        <end position="1002"/>
    </location>
</feature>
<dbReference type="GO" id="GO:0002758">
    <property type="term" value="P:innate immune response-activating signaling pathway"/>
    <property type="evidence" value="ECO:0007669"/>
    <property type="project" value="UniProtKB-ARBA"/>
</dbReference>
<dbReference type="OMA" id="GEMLMPH"/>
<feature type="region of interest" description="Disordered" evidence="3">
    <location>
        <begin position="157"/>
        <end position="284"/>
    </location>
</feature>
<feature type="compositionally biased region" description="Basic and acidic residues" evidence="3">
    <location>
        <begin position="193"/>
        <end position="204"/>
    </location>
</feature>
<evidence type="ECO:0000259" key="6">
    <source>
        <dbReference type="Pfam" id="PF23559"/>
    </source>
</evidence>
<feature type="domain" description="NB-ARC" evidence="5">
    <location>
        <begin position="734"/>
        <end position="861"/>
    </location>
</feature>
<dbReference type="PANTHER" id="PTHR23155">
    <property type="entry name" value="DISEASE RESISTANCE PROTEIN RP"/>
    <property type="match status" value="1"/>
</dbReference>
<dbReference type="Gramene" id="AET3Gv21053300.2">
    <property type="protein sequence ID" value="AET3Gv21053300.2"/>
    <property type="gene ID" value="AET3Gv21053300"/>
</dbReference>
<evidence type="ECO:0000313" key="8">
    <source>
        <dbReference type="EnsemblPlants" id="AET3Gv21053300.2"/>
    </source>
</evidence>
<feature type="compositionally biased region" description="Polar residues" evidence="3">
    <location>
        <begin position="270"/>
        <end position="280"/>
    </location>
</feature>
<organism evidence="8 9">
    <name type="scientific">Aegilops tauschii subsp. strangulata</name>
    <name type="common">Goatgrass</name>
    <dbReference type="NCBI Taxonomy" id="200361"/>
    <lineage>
        <taxon>Eukaryota</taxon>
        <taxon>Viridiplantae</taxon>
        <taxon>Streptophyta</taxon>
        <taxon>Embryophyta</taxon>
        <taxon>Tracheophyta</taxon>
        <taxon>Spermatophyta</taxon>
        <taxon>Magnoliopsida</taxon>
        <taxon>Liliopsida</taxon>
        <taxon>Poales</taxon>
        <taxon>Poaceae</taxon>
        <taxon>BOP clade</taxon>
        <taxon>Pooideae</taxon>
        <taxon>Triticodae</taxon>
        <taxon>Triticeae</taxon>
        <taxon>Triticinae</taxon>
        <taxon>Aegilops</taxon>
    </lineage>
</organism>
<dbReference type="GO" id="GO:0042742">
    <property type="term" value="P:defense response to bacterium"/>
    <property type="evidence" value="ECO:0007669"/>
    <property type="project" value="UniProtKB-ARBA"/>
</dbReference>
<reference evidence="8" key="3">
    <citation type="journal article" date="2017" name="Nature">
        <title>Genome sequence of the progenitor of the wheat D genome Aegilops tauschii.</title>
        <authorList>
            <person name="Luo M.C."/>
            <person name="Gu Y.Q."/>
            <person name="Puiu D."/>
            <person name="Wang H."/>
            <person name="Twardziok S.O."/>
            <person name="Deal K.R."/>
            <person name="Huo N."/>
            <person name="Zhu T."/>
            <person name="Wang L."/>
            <person name="Wang Y."/>
            <person name="McGuire P.E."/>
            <person name="Liu S."/>
            <person name="Long H."/>
            <person name="Ramasamy R.K."/>
            <person name="Rodriguez J.C."/>
            <person name="Van S.L."/>
            <person name="Yuan L."/>
            <person name="Wang Z."/>
            <person name="Xia Z."/>
            <person name="Xiao L."/>
            <person name="Anderson O.D."/>
            <person name="Ouyang S."/>
            <person name="Liang Y."/>
            <person name="Zimin A.V."/>
            <person name="Pertea G."/>
            <person name="Qi P."/>
            <person name="Bennetzen J.L."/>
            <person name="Dai X."/>
            <person name="Dawson M.W."/>
            <person name="Muller H.G."/>
            <person name="Kugler K."/>
            <person name="Rivarola-Duarte L."/>
            <person name="Spannagl M."/>
            <person name="Mayer K.F.X."/>
            <person name="Lu F.H."/>
            <person name="Bevan M.W."/>
            <person name="Leroy P."/>
            <person name="Li P."/>
            <person name="You F.M."/>
            <person name="Sun Q."/>
            <person name="Liu Z."/>
            <person name="Lyons E."/>
            <person name="Wicker T."/>
            <person name="Salzberg S.L."/>
            <person name="Devos K.M."/>
            <person name="Dvorak J."/>
        </authorList>
    </citation>
    <scope>NUCLEOTIDE SEQUENCE [LARGE SCALE GENOMIC DNA]</scope>
    <source>
        <strain evidence="8">cv. AL8/78</strain>
    </source>
</reference>
<keyword evidence="2" id="KW-0611">Plant defense</keyword>
<feature type="transmembrane region" description="Helical" evidence="4">
    <location>
        <begin position="423"/>
        <end position="441"/>
    </location>
</feature>
<keyword evidence="4" id="KW-0812">Transmembrane</keyword>
<dbReference type="EnsemblPlants" id="AET3Gv21053300.4">
    <property type="protein sequence ID" value="AET3Gv21053300.4"/>
    <property type="gene ID" value="AET3Gv21053300"/>
</dbReference>
<dbReference type="RefSeq" id="XP_045089803.1">
    <property type="nucleotide sequence ID" value="XM_045233868.1"/>
</dbReference>
<dbReference type="Gene3D" id="3.80.10.10">
    <property type="entry name" value="Ribonuclease Inhibitor"/>
    <property type="match status" value="1"/>
</dbReference>
<dbReference type="GO" id="GO:0009626">
    <property type="term" value="P:plant-type hypersensitive response"/>
    <property type="evidence" value="ECO:0007669"/>
    <property type="project" value="UniProtKB-ARBA"/>
</dbReference>
<dbReference type="InterPro" id="IPR036388">
    <property type="entry name" value="WH-like_DNA-bd_sf"/>
</dbReference>
<feature type="transmembrane region" description="Helical" evidence="4">
    <location>
        <begin position="353"/>
        <end position="373"/>
    </location>
</feature>
<dbReference type="Gramene" id="AET3Gv21053300.4">
    <property type="protein sequence ID" value="AET3Gv21053300.4"/>
    <property type="gene ID" value="AET3Gv21053300"/>
</dbReference>
<dbReference type="Gene3D" id="3.40.50.300">
    <property type="entry name" value="P-loop containing nucleotide triphosphate hydrolases"/>
    <property type="match status" value="1"/>
</dbReference>
<evidence type="ECO:0000313" key="9">
    <source>
        <dbReference type="Proteomes" id="UP000015105"/>
    </source>
</evidence>
<dbReference type="InterPro" id="IPR002182">
    <property type="entry name" value="NB-ARC"/>
</dbReference>
<dbReference type="FunFam" id="1.10.10.10:FF:000322">
    <property type="entry name" value="Probable disease resistance protein At1g63360"/>
    <property type="match status" value="1"/>
</dbReference>
<evidence type="ECO:0000259" key="7">
    <source>
        <dbReference type="Pfam" id="PF23598"/>
    </source>
</evidence>